<evidence type="ECO:0000256" key="1">
    <source>
        <dbReference type="ARBA" id="ARBA00009995"/>
    </source>
</evidence>
<keyword evidence="6" id="KW-1185">Reference proteome</keyword>
<keyword evidence="3 4" id="KW-0808">Transferase</keyword>
<evidence type="ECO:0000256" key="3">
    <source>
        <dbReference type="ARBA" id="ARBA00022679"/>
    </source>
</evidence>
<sequence>MAKAARLVFVPVPGAGHLKPTLEMAKRLSSRFSITILVMQPPLDAWSPTMKSIITSAASTAIQFVELPRVNLSFDDGEDGPSIFFRFIEAQKPVVEDAIATLPSSLPIAAIIIDFFCTGIIDVAAELGIPPYIYFTASAATLGLMLYLPTIDLTYPLEMENLASKGEMIKIPSLSSPLPPLAMPDPVLNKKCDGYKWFLHHARRFQEVKGIVINTFTELEPNAIRAISEGRCVPDHPTPAIYPVGPVLSVGEQEEGHECITWLDGQPQGSVVFLCFGSMGFFNREQVVEIAVGLERSQHRFLWCLRSPPEVKYQPPRDADLGAMLPEGFLERAKGRGMVWPRWAPQAEILGHKAVGGFVSHCGWNSCLESLWAGVPMLGWPLYAEQKFNAFEITREVGVATEIRVGDGGTVGAEEVERGVRCLMGEEVEGRKARERAREVKQLGRRALEEGGSSRLALEALVKEFIKEIELVPN</sequence>
<dbReference type="SUPFAM" id="SSF53756">
    <property type="entry name" value="UDP-Glycosyltransferase/glycogen phosphorylase"/>
    <property type="match status" value="1"/>
</dbReference>
<name>A0A6I9QS49_ELAGV</name>
<evidence type="ECO:0000256" key="4">
    <source>
        <dbReference type="RuleBase" id="RU003718"/>
    </source>
</evidence>
<dbReference type="KEGG" id="egu:105039019"/>
<dbReference type="PANTHER" id="PTHR48048">
    <property type="entry name" value="GLYCOSYLTRANSFERASE"/>
    <property type="match status" value="1"/>
</dbReference>
<dbReference type="Gene3D" id="3.40.50.2000">
    <property type="entry name" value="Glycogen Phosphorylase B"/>
    <property type="match status" value="2"/>
</dbReference>
<dbReference type="PROSITE" id="PS00375">
    <property type="entry name" value="UDPGT"/>
    <property type="match status" value="1"/>
</dbReference>
<dbReference type="RefSeq" id="XP_010913294.1">
    <property type="nucleotide sequence ID" value="XM_010914992.2"/>
</dbReference>
<dbReference type="InterPro" id="IPR050481">
    <property type="entry name" value="UDP-glycosyltransf_plant"/>
</dbReference>
<gene>
    <name evidence="7" type="primary">LOC105039019</name>
</gene>
<dbReference type="Pfam" id="PF00201">
    <property type="entry name" value="UDPGT"/>
    <property type="match status" value="1"/>
</dbReference>
<organism evidence="6 7">
    <name type="scientific">Elaeis guineensis var. tenera</name>
    <name type="common">Oil palm</name>
    <dbReference type="NCBI Taxonomy" id="51953"/>
    <lineage>
        <taxon>Eukaryota</taxon>
        <taxon>Viridiplantae</taxon>
        <taxon>Streptophyta</taxon>
        <taxon>Embryophyta</taxon>
        <taxon>Tracheophyta</taxon>
        <taxon>Spermatophyta</taxon>
        <taxon>Magnoliopsida</taxon>
        <taxon>Liliopsida</taxon>
        <taxon>Arecaceae</taxon>
        <taxon>Arecoideae</taxon>
        <taxon>Cocoseae</taxon>
        <taxon>Elaeidinae</taxon>
        <taxon>Elaeis</taxon>
    </lineage>
</organism>
<dbReference type="EC" id="2.4.1.-" evidence="5"/>
<evidence type="ECO:0000313" key="6">
    <source>
        <dbReference type="Proteomes" id="UP000504607"/>
    </source>
</evidence>
<dbReference type="InterPro" id="IPR035595">
    <property type="entry name" value="UDP_glycos_trans_CS"/>
</dbReference>
<dbReference type="AlphaFoldDB" id="A0A6I9QS49"/>
<accession>A0A6I9QS49</accession>
<proteinExistence type="inferred from homology"/>
<dbReference type="PANTHER" id="PTHR48048:SF30">
    <property type="entry name" value="GLYCOSYLTRANSFERASE"/>
    <property type="match status" value="1"/>
</dbReference>
<reference evidence="7" key="1">
    <citation type="submission" date="2025-08" db="UniProtKB">
        <authorList>
            <consortium name="RefSeq"/>
        </authorList>
    </citation>
    <scope>IDENTIFICATION</scope>
</reference>
<dbReference type="OrthoDB" id="747132at2759"/>
<evidence type="ECO:0000256" key="5">
    <source>
        <dbReference type="RuleBase" id="RU362057"/>
    </source>
</evidence>
<protein>
    <recommendedName>
        <fullName evidence="5">Glycosyltransferase</fullName>
        <ecNumber evidence="5">2.4.1.-</ecNumber>
    </recommendedName>
</protein>
<evidence type="ECO:0000313" key="7">
    <source>
        <dbReference type="RefSeq" id="XP_010913294.1"/>
    </source>
</evidence>
<dbReference type="InterPro" id="IPR002213">
    <property type="entry name" value="UDP_glucos_trans"/>
</dbReference>
<evidence type="ECO:0000256" key="2">
    <source>
        <dbReference type="ARBA" id="ARBA00022676"/>
    </source>
</evidence>
<keyword evidence="2 4" id="KW-0328">Glycosyltransferase</keyword>
<dbReference type="CDD" id="cd03784">
    <property type="entry name" value="GT1_Gtf-like"/>
    <property type="match status" value="1"/>
</dbReference>
<dbReference type="GeneID" id="105039019"/>
<comment type="similarity">
    <text evidence="1 4">Belongs to the UDP-glycosyltransferase family.</text>
</comment>
<dbReference type="GO" id="GO:0035251">
    <property type="term" value="F:UDP-glucosyltransferase activity"/>
    <property type="evidence" value="ECO:0007669"/>
    <property type="project" value="InterPro"/>
</dbReference>
<dbReference type="Proteomes" id="UP000504607">
    <property type="component" value="Chromosome 2"/>
</dbReference>
<dbReference type="InParanoid" id="A0A6I9QS49"/>
<dbReference type="FunFam" id="3.40.50.2000:FF:000056">
    <property type="entry name" value="Glycosyltransferase"/>
    <property type="match status" value="1"/>
</dbReference>